<reference evidence="3" key="1">
    <citation type="submission" date="2022-11" db="UniProtKB">
        <authorList>
            <consortium name="WormBaseParasite"/>
        </authorList>
    </citation>
    <scope>IDENTIFICATION</scope>
</reference>
<sequence>MRQRGSLQSKCGKKGLTVSAAPVTIRNDKEPNANEDAPSGRFNGKKGTLHSSPKMVNGKKDTLHSSPKMVNGKKGMLHSSPKMVNGIKGTLHALAENGGRSEEISESSPSKDSSVGRH</sequence>
<keyword evidence="2" id="KW-1185">Reference proteome</keyword>
<accession>A0A915A6R1</accession>
<dbReference type="WBParaSite" id="PgE206_g001_t01">
    <property type="protein sequence ID" value="PgE206_g001_t01"/>
    <property type="gene ID" value="PgE206_g001"/>
</dbReference>
<dbReference type="AlphaFoldDB" id="A0A915A6R1"/>
<dbReference type="Proteomes" id="UP000887569">
    <property type="component" value="Unplaced"/>
</dbReference>
<feature type="compositionally biased region" description="Low complexity" evidence="1">
    <location>
        <begin position="106"/>
        <end position="118"/>
    </location>
</feature>
<proteinExistence type="predicted"/>
<evidence type="ECO:0000313" key="2">
    <source>
        <dbReference type="Proteomes" id="UP000887569"/>
    </source>
</evidence>
<protein>
    <submittedName>
        <fullName evidence="3">Uncharacterized protein</fullName>
    </submittedName>
</protein>
<name>A0A915A6R1_PARUN</name>
<feature type="region of interest" description="Disordered" evidence="1">
    <location>
        <begin position="1"/>
        <end position="118"/>
    </location>
</feature>
<organism evidence="2 3">
    <name type="scientific">Parascaris univalens</name>
    <name type="common">Nematode worm</name>
    <dbReference type="NCBI Taxonomy" id="6257"/>
    <lineage>
        <taxon>Eukaryota</taxon>
        <taxon>Metazoa</taxon>
        <taxon>Ecdysozoa</taxon>
        <taxon>Nematoda</taxon>
        <taxon>Chromadorea</taxon>
        <taxon>Rhabditida</taxon>
        <taxon>Spirurina</taxon>
        <taxon>Ascaridomorpha</taxon>
        <taxon>Ascaridoidea</taxon>
        <taxon>Ascarididae</taxon>
        <taxon>Parascaris</taxon>
    </lineage>
</organism>
<evidence type="ECO:0000256" key="1">
    <source>
        <dbReference type="SAM" id="MobiDB-lite"/>
    </source>
</evidence>
<evidence type="ECO:0000313" key="3">
    <source>
        <dbReference type="WBParaSite" id="PgE206_g001_t01"/>
    </source>
</evidence>